<keyword evidence="9" id="KW-0472">Membrane</keyword>
<dbReference type="InterPro" id="IPR015500">
    <property type="entry name" value="Peptidase_S8_subtilisin-rel"/>
</dbReference>
<evidence type="ECO:0000256" key="9">
    <source>
        <dbReference type="SAM" id="Phobius"/>
    </source>
</evidence>
<dbReference type="Pfam" id="PF02225">
    <property type="entry name" value="PA"/>
    <property type="match status" value="1"/>
</dbReference>
<feature type="active site" description="Charge relay system" evidence="6 7">
    <location>
        <position position="209"/>
    </location>
</feature>
<keyword evidence="5 7" id="KW-0720">Serine protease</keyword>
<dbReference type="Pfam" id="PF00082">
    <property type="entry name" value="Peptidase_S8"/>
    <property type="match status" value="1"/>
</dbReference>
<evidence type="ECO:0000256" key="6">
    <source>
        <dbReference type="PIRSR" id="PIRSR615500-1"/>
    </source>
</evidence>
<dbReference type="Pfam" id="PF22352">
    <property type="entry name" value="K319L-like_PKD"/>
    <property type="match status" value="1"/>
</dbReference>
<keyword evidence="4 7" id="KW-0378">Hydrolase</keyword>
<evidence type="ECO:0000313" key="13">
    <source>
        <dbReference type="EMBL" id="RUO21454.1"/>
    </source>
</evidence>
<dbReference type="Gene3D" id="2.60.40.10">
    <property type="entry name" value="Immunoglobulins"/>
    <property type="match status" value="1"/>
</dbReference>
<sequence>MTIKFRPNLKLSLVTGAVLSVVSAGVYASGIEQIKPRDGFMPTEIVSPTVDKAKALSTQEFREANYLIIELEHAPIATYRGGVQGYPATAPRAGMRPIDIMSSAATASYQEFLQQEQANFVSQLSAAIPGVSYVQSFQGITNSVVVEVPNSAKARAQIASMPGVKRVYQNERFFPQMDASNSLINAEFAWEMVGSRAEAGQGVRVAIIDSGIIPNHPMFADAGFTAPETLPGNDYCATTEPTFCNDKLIVARSFPPSNPGTLHPQETVTPHDLSGHGTHVAGTSSGNLVSTTYEGAALSFSGVAPGSYIMAYKALFVGADGRASGFSNQLAAALEYAFLDGADVINNSWGGGAGNHPSSSVYTPIFEALESLNVVVVTSAGNSGPGDKTIGCPACAESGLAVANTQTGRTFGAEMQASGMTYSANIASGNFTLDPPVTAPWTPVSAGLPAESTNTLACESFGDDALFDGQIVLVQRGECTFEMKATNVQNAGAVGLILYNNTAGAFGVTINDGTLPTVAITQEAGEALIDVWEEGDTATLNPAQAIINQNNVDIMAASSSRGPNGDASFLKPDLAAPGTNILSAYNTASGYGAISGTSMASPHVAGAAALLRQLRPELDAYQIKSVLMTSSNPNVRMQNAVDRATPFAMGAGRLDIQAALGTAIAFDTASLAATSCSPTCSFDRTITNLMGETTEWSFSFVPYDTNLDVSFDVDSVTIDANGEAEISITVDTLYAREGWNFGHVVAEDLSGNYATAIVPFAVHAVKSDDSQLVSTAVTSGAVVTGETVSVSSRVNRENLEGEVSITVELPENVVLLADSIDAVEINANRSSMEVAADQRSFTWVGELVEGTASTNFTAATLPASLNGLSLTEILASPPQRFNCDAGCDDQRLGLTVSSVGGITYNGVNYGQVQISPNGFLNFGDQNHNGSFIPQTMPDATPPNNVVAPMWADFALGGDLGGNVYFAVFTLSGQSWLVVEWNEIRYCEGWTPETGCIPSDDKYSFAYWTNLDTAEHYFNYISVPSSLPSEATIGFEDVTGTVGYTHTGSVTAGNAFQLSITPADSYVELHYDGTAGLMGVAPTLTAEGTPNSPVSIDFTEGFTATSDRGLSTVTVANAGIEYSAFAPVVNSAGETLSAEVIAQASQGSAAASNGELTFTPASGRSGDFTFSYRIVDEEGRFTMPGQVTVTVTNSAPVAAASASAATASAGDQVNLSAAGSSDPDGDALTYTWRQVSGPTAQMSNTTSATASFIAPKSNSAATMVFEVTVSDGELSSSAQTSVELNRYSSKKWYEGSFGALIVLLGLPLVWLRRRKMVKVA</sequence>
<dbReference type="Proteomes" id="UP000288212">
    <property type="component" value="Unassembled WGS sequence"/>
</dbReference>
<dbReference type="InterPro" id="IPR045051">
    <property type="entry name" value="SBT"/>
</dbReference>
<evidence type="ECO:0000259" key="11">
    <source>
        <dbReference type="Pfam" id="PF02225"/>
    </source>
</evidence>
<dbReference type="Pfam" id="PF17892">
    <property type="entry name" value="Cadherin_5"/>
    <property type="match status" value="1"/>
</dbReference>
<dbReference type="InterPro" id="IPR013783">
    <property type="entry name" value="Ig-like_fold"/>
</dbReference>
<evidence type="ECO:0000259" key="10">
    <source>
        <dbReference type="Pfam" id="PF00082"/>
    </source>
</evidence>
<accession>A0A432VXP9</accession>
<dbReference type="PROSITE" id="PS51892">
    <property type="entry name" value="SUBTILASE"/>
    <property type="match status" value="1"/>
</dbReference>
<dbReference type="Gene3D" id="3.40.50.200">
    <property type="entry name" value="Peptidase S8/S53 domain"/>
    <property type="match status" value="1"/>
</dbReference>
<keyword evidence="9" id="KW-1133">Transmembrane helix</keyword>
<comment type="similarity">
    <text evidence="7 8">Belongs to the peptidase S8 family.</text>
</comment>
<feature type="domain" description="PA" evidence="11">
    <location>
        <begin position="454"/>
        <end position="528"/>
    </location>
</feature>
<keyword evidence="1" id="KW-0964">Secreted</keyword>
<dbReference type="PROSITE" id="PS00138">
    <property type="entry name" value="SUBTILASE_SER"/>
    <property type="match status" value="1"/>
</dbReference>
<dbReference type="SUPFAM" id="SSF52743">
    <property type="entry name" value="Subtilisin-like"/>
    <property type="match status" value="1"/>
</dbReference>
<organism evidence="13 14">
    <name type="scientific">Aliidiomarina haloalkalitolerans</name>
    <dbReference type="NCBI Taxonomy" id="859059"/>
    <lineage>
        <taxon>Bacteria</taxon>
        <taxon>Pseudomonadati</taxon>
        <taxon>Pseudomonadota</taxon>
        <taxon>Gammaproteobacteria</taxon>
        <taxon>Alteromonadales</taxon>
        <taxon>Idiomarinaceae</taxon>
        <taxon>Aliidiomarina</taxon>
    </lineage>
</organism>
<dbReference type="GO" id="GO:0006508">
    <property type="term" value="P:proteolysis"/>
    <property type="evidence" value="ECO:0007669"/>
    <property type="project" value="UniProtKB-KW"/>
</dbReference>
<name>A0A432VXP9_9GAMM</name>
<dbReference type="OrthoDB" id="614750at2"/>
<evidence type="ECO:0000259" key="12">
    <source>
        <dbReference type="Pfam" id="PF17892"/>
    </source>
</evidence>
<dbReference type="InterPro" id="IPR036852">
    <property type="entry name" value="Peptidase_S8/S53_dom_sf"/>
</dbReference>
<dbReference type="PRINTS" id="PR00723">
    <property type="entry name" value="SUBTILISIN"/>
</dbReference>
<feature type="domain" description="Cadherin-like" evidence="12">
    <location>
        <begin position="1131"/>
        <end position="1191"/>
    </location>
</feature>
<dbReference type="InterPro" id="IPR046450">
    <property type="entry name" value="PA_dom_sf"/>
</dbReference>
<evidence type="ECO:0000256" key="2">
    <source>
        <dbReference type="ARBA" id="ARBA00022670"/>
    </source>
</evidence>
<dbReference type="CDD" id="cd07474">
    <property type="entry name" value="Peptidases_S8_subtilisin_Vpr-like"/>
    <property type="match status" value="1"/>
</dbReference>
<dbReference type="Gene3D" id="3.50.30.30">
    <property type="match status" value="1"/>
</dbReference>
<dbReference type="InterPro" id="IPR000209">
    <property type="entry name" value="Peptidase_S8/S53_dom"/>
</dbReference>
<keyword evidence="2 7" id="KW-0645">Protease</keyword>
<feature type="active site" description="Charge relay system" evidence="6 7">
    <location>
        <position position="276"/>
    </location>
</feature>
<evidence type="ECO:0000256" key="3">
    <source>
        <dbReference type="ARBA" id="ARBA00022729"/>
    </source>
</evidence>
<dbReference type="InterPro" id="IPR035986">
    <property type="entry name" value="PKD_dom_sf"/>
</dbReference>
<feature type="transmembrane region" description="Helical" evidence="9">
    <location>
        <begin position="1291"/>
        <end position="1310"/>
    </location>
</feature>
<dbReference type="InterPro" id="IPR023827">
    <property type="entry name" value="Peptidase_S8_Asp-AS"/>
</dbReference>
<keyword evidence="3" id="KW-0732">Signal</keyword>
<proteinExistence type="inferred from homology"/>
<dbReference type="PANTHER" id="PTHR10795">
    <property type="entry name" value="PROPROTEIN CONVERTASE SUBTILISIN/KEXIN"/>
    <property type="match status" value="1"/>
</dbReference>
<evidence type="ECO:0000256" key="4">
    <source>
        <dbReference type="ARBA" id="ARBA00022801"/>
    </source>
</evidence>
<dbReference type="Gene3D" id="2.60.40.3440">
    <property type="match status" value="1"/>
</dbReference>
<dbReference type="InterPro" id="IPR041690">
    <property type="entry name" value="Cadherin_5"/>
</dbReference>
<evidence type="ECO:0000256" key="5">
    <source>
        <dbReference type="ARBA" id="ARBA00022825"/>
    </source>
</evidence>
<gene>
    <name evidence="13" type="ORF">CWE06_00925</name>
</gene>
<dbReference type="EMBL" id="PIPI01000001">
    <property type="protein sequence ID" value="RUO21454.1"/>
    <property type="molecule type" value="Genomic_DNA"/>
</dbReference>
<dbReference type="InterPro" id="IPR017312">
    <property type="entry name" value="Subtilisin_Alteromonadales"/>
</dbReference>
<evidence type="ECO:0000256" key="1">
    <source>
        <dbReference type="ARBA" id="ARBA00022525"/>
    </source>
</evidence>
<reference evidence="13 14" key="1">
    <citation type="journal article" date="2011" name="Front. Microbiol.">
        <title>Genomic signatures of strain selection and enhancement in Bacillus atrophaeus var. globigii, a historical biowarfare simulant.</title>
        <authorList>
            <person name="Gibbons H.S."/>
            <person name="Broomall S.M."/>
            <person name="McNew L.A."/>
            <person name="Daligault H."/>
            <person name="Chapman C."/>
            <person name="Bruce D."/>
            <person name="Karavis M."/>
            <person name="Krepps M."/>
            <person name="McGregor P.A."/>
            <person name="Hong C."/>
            <person name="Park K.H."/>
            <person name="Akmal A."/>
            <person name="Feldman A."/>
            <person name="Lin J.S."/>
            <person name="Chang W.E."/>
            <person name="Higgs B.W."/>
            <person name="Demirev P."/>
            <person name="Lindquist J."/>
            <person name="Liem A."/>
            <person name="Fochler E."/>
            <person name="Read T.D."/>
            <person name="Tapia R."/>
            <person name="Johnson S."/>
            <person name="Bishop-Lilly K.A."/>
            <person name="Detter C."/>
            <person name="Han C."/>
            <person name="Sozhamannan S."/>
            <person name="Rosenzweig C.N."/>
            <person name="Skowronski E.W."/>
        </authorList>
    </citation>
    <scope>NUCLEOTIDE SEQUENCE [LARGE SCALE GENOMIC DNA]</scope>
    <source>
        <strain evidence="13 14">AK5</strain>
    </source>
</reference>
<dbReference type="PROSITE" id="PS00136">
    <property type="entry name" value="SUBTILASE_ASP"/>
    <property type="match status" value="1"/>
</dbReference>
<evidence type="ECO:0000256" key="8">
    <source>
        <dbReference type="RuleBase" id="RU003355"/>
    </source>
</evidence>
<comment type="caution">
    <text evidence="13">The sequence shown here is derived from an EMBL/GenBank/DDBJ whole genome shotgun (WGS) entry which is preliminary data.</text>
</comment>
<dbReference type="InterPro" id="IPR003137">
    <property type="entry name" value="PA_domain"/>
</dbReference>
<keyword evidence="14" id="KW-1185">Reference proteome</keyword>
<protein>
    <recommendedName>
        <fullName evidence="15">Peptidase S8</fullName>
    </recommendedName>
</protein>
<dbReference type="RefSeq" id="WP_126790432.1">
    <property type="nucleotide sequence ID" value="NZ_PIPI01000001.1"/>
</dbReference>
<dbReference type="InterPro" id="IPR023828">
    <property type="entry name" value="Peptidase_S8_Ser-AS"/>
</dbReference>
<keyword evidence="9" id="KW-0812">Transmembrane</keyword>
<dbReference type="SUPFAM" id="SSF52025">
    <property type="entry name" value="PA domain"/>
    <property type="match status" value="1"/>
</dbReference>
<dbReference type="InterPro" id="IPR034213">
    <property type="entry name" value="S8_Vpr-like"/>
</dbReference>
<evidence type="ECO:0000313" key="14">
    <source>
        <dbReference type="Proteomes" id="UP000288212"/>
    </source>
</evidence>
<evidence type="ECO:0008006" key="15">
    <source>
        <dbReference type="Google" id="ProtNLM"/>
    </source>
</evidence>
<dbReference type="SUPFAM" id="SSF49299">
    <property type="entry name" value="PKD domain"/>
    <property type="match status" value="1"/>
</dbReference>
<evidence type="ECO:0000256" key="7">
    <source>
        <dbReference type="PROSITE-ProRule" id="PRU01240"/>
    </source>
</evidence>
<feature type="domain" description="Peptidase S8/S53" evidence="10">
    <location>
        <begin position="200"/>
        <end position="652"/>
    </location>
</feature>
<feature type="active site" description="Charge relay system" evidence="6 7">
    <location>
        <position position="598"/>
    </location>
</feature>
<dbReference type="PIRSF" id="PIRSF037898">
    <property type="entry name" value="Subtilisin_rel_Sputw3181_3341"/>
    <property type="match status" value="1"/>
</dbReference>
<dbReference type="GO" id="GO:0004252">
    <property type="term" value="F:serine-type endopeptidase activity"/>
    <property type="evidence" value="ECO:0007669"/>
    <property type="project" value="UniProtKB-UniRule"/>
</dbReference>